<dbReference type="KEGG" id="dpl:KGM_215832"/>
<protein>
    <submittedName>
        <fullName evidence="4">Tensin-3</fullName>
    </submittedName>
</protein>
<evidence type="ECO:0000259" key="3">
    <source>
        <dbReference type="PROSITE" id="PS50081"/>
    </source>
</evidence>
<comment type="caution">
    <text evidence="4">The sequence shown here is derived from an EMBL/GenBank/DDBJ whole genome shotgun (WGS) entry which is preliminary data.</text>
</comment>
<dbReference type="Gene3D" id="3.30.60.20">
    <property type="match status" value="1"/>
</dbReference>
<reference evidence="4 5" key="1">
    <citation type="journal article" date="2011" name="Cell">
        <title>The monarch butterfly genome yields insights into long-distance migration.</title>
        <authorList>
            <person name="Zhan S."/>
            <person name="Merlin C."/>
            <person name="Boore J.L."/>
            <person name="Reppert S.M."/>
        </authorList>
    </citation>
    <scope>NUCLEOTIDE SEQUENCE [LARGE SCALE GENOMIC DNA]</scope>
    <source>
        <strain evidence="4">F-2</strain>
    </source>
</reference>
<dbReference type="PROSITE" id="PS50081">
    <property type="entry name" value="ZF_DAG_PE_2"/>
    <property type="match status" value="1"/>
</dbReference>
<keyword evidence="2" id="KW-0862">Zinc</keyword>
<organism evidence="4 5">
    <name type="scientific">Danaus plexippus plexippus</name>
    <dbReference type="NCBI Taxonomy" id="278856"/>
    <lineage>
        <taxon>Eukaryota</taxon>
        <taxon>Metazoa</taxon>
        <taxon>Ecdysozoa</taxon>
        <taxon>Arthropoda</taxon>
        <taxon>Hexapoda</taxon>
        <taxon>Insecta</taxon>
        <taxon>Pterygota</taxon>
        <taxon>Neoptera</taxon>
        <taxon>Endopterygota</taxon>
        <taxon>Lepidoptera</taxon>
        <taxon>Glossata</taxon>
        <taxon>Ditrysia</taxon>
        <taxon>Papilionoidea</taxon>
        <taxon>Nymphalidae</taxon>
        <taxon>Danainae</taxon>
        <taxon>Danaini</taxon>
        <taxon>Danaina</taxon>
        <taxon>Danaus</taxon>
        <taxon>Danaus</taxon>
    </lineage>
</organism>
<keyword evidence="5" id="KW-1185">Reference proteome</keyword>
<dbReference type="InterPro" id="IPR046349">
    <property type="entry name" value="C1-like_sf"/>
</dbReference>
<feature type="domain" description="Phorbol-ester/DAG-type" evidence="3">
    <location>
        <begin position="34"/>
        <end position="81"/>
    </location>
</feature>
<dbReference type="InterPro" id="IPR002219">
    <property type="entry name" value="PKC_DAG/PE"/>
</dbReference>
<dbReference type="SUPFAM" id="SSF57889">
    <property type="entry name" value="Cysteine-rich domain"/>
    <property type="match status" value="1"/>
</dbReference>
<gene>
    <name evidence="4" type="ORF">KGM_215832</name>
</gene>
<sequence length="96" mass="11127">MPWNCFWGYESPPPDCRVSGPLHLILKKEGLAQAHAFRNKVFKKPRPCHWCHQPVHNQGSCCRVCKYVCHSGCESKEQHSLMEPHALKYRNVIDTI</sequence>
<dbReference type="Proteomes" id="UP000007151">
    <property type="component" value="Unassembled WGS sequence"/>
</dbReference>
<evidence type="ECO:0000313" key="5">
    <source>
        <dbReference type="Proteomes" id="UP000007151"/>
    </source>
</evidence>
<dbReference type="GO" id="GO:0046872">
    <property type="term" value="F:metal ion binding"/>
    <property type="evidence" value="ECO:0007669"/>
    <property type="project" value="UniProtKB-KW"/>
</dbReference>
<evidence type="ECO:0000256" key="2">
    <source>
        <dbReference type="ARBA" id="ARBA00022833"/>
    </source>
</evidence>
<keyword evidence="1" id="KW-0479">Metal-binding</keyword>
<proteinExistence type="predicted"/>
<dbReference type="AlphaFoldDB" id="A0A212ESX0"/>
<evidence type="ECO:0000256" key="1">
    <source>
        <dbReference type="ARBA" id="ARBA00022723"/>
    </source>
</evidence>
<dbReference type="EMBL" id="AGBW02012699">
    <property type="protein sequence ID" value="OWR44592.1"/>
    <property type="molecule type" value="Genomic_DNA"/>
</dbReference>
<accession>A0A212ESX0</accession>
<name>A0A212ESX0_DANPL</name>
<evidence type="ECO:0000313" key="4">
    <source>
        <dbReference type="EMBL" id="OWR44592.1"/>
    </source>
</evidence>
<dbReference type="InParanoid" id="A0A212ESX0"/>